<dbReference type="InterPro" id="IPR050663">
    <property type="entry name" value="Ankyrin-SOCS_Box"/>
</dbReference>
<protein>
    <submittedName>
        <fullName evidence="6">Ankyrin</fullName>
    </submittedName>
</protein>
<reference evidence="6" key="2">
    <citation type="submission" date="2023-05" db="EMBL/GenBank/DDBJ databases">
        <authorList>
            <consortium name="Lawrence Berkeley National Laboratory"/>
            <person name="Steindorff A."/>
            <person name="Hensen N."/>
            <person name="Bonometti L."/>
            <person name="Westerberg I."/>
            <person name="Brannstrom I.O."/>
            <person name="Guillou S."/>
            <person name="Cros-Aarteil S."/>
            <person name="Calhoun S."/>
            <person name="Haridas S."/>
            <person name="Kuo A."/>
            <person name="Mondo S."/>
            <person name="Pangilinan J."/>
            <person name="Riley R."/>
            <person name="Labutti K."/>
            <person name="Andreopoulos B."/>
            <person name="Lipzen A."/>
            <person name="Chen C."/>
            <person name="Yanf M."/>
            <person name="Daum C."/>
            <person name="Ng V."/>
            <person name="Clum A."/>
            <person name="Ohm R."/>
            <person name="Martin F."/>
            <person name="Silar P."/>
            <person name="Natvig D."/>
            <person name="Lalanne C."/>
            <person name="Gautier V."/>
            <person name="Ament-Velasquez S.L."/>
            <person name="Kruys A."/>
            <person name="Hutchinson M.I."/>
            <person name="Powell A.J."/>
            <person name="Barry K."/>
            <person name="Miller A.N."/>
            <person name="Grigoriev I.V."/>
            <person name="Debuchy R."/>
            <person name="Gladieux P."/>
            <person name="Thoren M.H."/>
            <person name="Johannesson H."/>
        </authorList>
    </citation>
    <scope>NUCLEOTIDE SEQUENCE</scope>
    <source>
        <strain evidence="6">CBS 731.68</strain>
    </source>
</reference>
<evidence type="ECO:0000259" key="5">
    <source>
        <dbReference type="PROSITE" id="PS50181"/>
    </source>
</evidence>
<proteinExistence type="predicted"/>
<dbReference type="GO" id="GO:0045944">
    <property type="term" value="P:positive regulation of transcription by RNA polymerase II"/>
    <property type="evidence" value="ECO:0007669"/>
    <property type="project" value="TreeGrafter"/>
</dbReference>
<dbReference type="AlphaFoldDB" id="A0AAN6U6Q0"/>
<feature type="region of interest" description="Disordered" evidence="4">
    <location>
        <begin position="248"/>
        <end position="280"/>
    </location>
</feature>
<dbReference type="SUPFAM" id="SSF48403">
    <property type="entry name" value="Ankyrin repeat"/>
    <property type="match status" value="1"/>
</dbReference>
<name>A0AAN6U6Q0_9PEZI</name>
<comment type="caution">
    <text evidence="6">The sequence shown here is derived from an EMBL/GenBank/DDBJ whole genome shotgun (WGS) entry which is preliminary data.</text>
</comment>
<dbReference type="GO" id="GO:0005634">
    <property type="term" value="C:nucleus"/>
    <property type="evidence" value="ECO:0007669"/>
    <property type="project" value="TreeGrafter"/>
</dbReference>
<gene>
    <name evidence="6" type="ORF">N657DRAFT_704115</name>
</gene>
<evidence type="ECO:0000256" key="2">
    <source>
        <dbReference type="ARBA" id="ARBA00023043"/>
    </source>
</evidence>
<accession>A0AAN6U6Q0</accession>
<dbReference type="EMBL" id="MU853224">
    <property type="protein sequence ID" value="KAK4127264.1"/>
    <property type="molecule type" value="Genomic_DNA"/>
</dbReference>
<feature type="region of interest" description="Disordered" evidence="4">
    <location>
        <begin position="1"/>
        <end position="23"/>
    </location>
</feature>
<dbReference type="Proteomes" id="UP001302602">
    <property type="component" value="Unassembled WGS sequence"/>
</dbReference>
<organism evidence="6 7">
    <name type="scientific">Parathielavia appendiculata</name>
    <dbReference type="NCBI Taxonomy" id="2587402"/>
    <lineage>
        <taxon>Eukaryota</taxon>
        <taxon>Fungi</taxon>
        <taxon>Dikarya</taxon>
        <taxon>Ascomycota</taxon>
        <taxon>Pezizomycotina</taxon>
        <taxon>Sordariomycetes</taxon>
        <taxon>Sordariomycetidae</taxon>
        <taxon>Sordariales</taxon>
        <taxon>Chaetomiaceae</taxon>
        <taxon>Parathielavia</taxon>
    </lineage>
</organism>
<keyword evidence="1" id="KW-0677">Repeat</keyword>
<dbReference type="Gene3D" id="1.25.40.20">
    <property type="entry name" value="Ankyrin repeat-containing domain"/>
    <property type="match status" value="2"/>
</dbReference>
<feature type="repeat" description="ANK" evidence="3">
    <location>
        <begin position="343"/>
        <end position="375"/>
    </location>
</feature>
<reference evidence="6" key="1">
    <citation type="journal article" date="2023" name="Mol. Phylogenet. Evol.">
        <title>Genome-scale phylogeny and comparative genomics of the fungal order Sordariales.</title>
        <authorList>
            <person name="Hensen N."/>
            <person name="Bonometti L."/>
            <person name="Westerberg I."/>
            <person name="Brannstrom I.O."/>
            <person name="Guillou S."/>
            <person name="Cros-Aarteil S."/>
            <person name="Calhoun S."/>
            <person name="Haridas S."/>
            <person name="Kuo A."/>
            <person name="Mondo S."/>
            <person name="Pangilinan J."/>
            <person name="Riley R."/>
            <person name="LaButti K."/>
            <person name="Andreopoulos B."/>
            <person name="Lipzen A."/>
            <person name="Chen C."/>
            <person name="Yan M."/>
            <person name="Daum C."/>
            <person name="Ng V."/>
            <person name="Clum A."/>
            <person name="Steindorff A."/>
            <person name="Ohm R.A."/>
            <person name="Martin F."/>
            <person name="Silar P."/>
            <person name="Natvig D.O."/>
            <person name="Lalanne C."/>
            <person name="Gautier V."/>
            <person name="Ament-Velasquez S.L."/>
            <person name="Kruys A."/>
            <person name="Hutchinson M.I."/>
            <person name="Powell A.J."/>
            <person name="Barry K."/>
            <person name="Miller A.N."/>
            <person name="Grigoriev I.V."/>
            <person name="Debuchy R."/>
            <person name="Gladieux P."/>
            <person name="Hiltunen Thoren M."/>
            <person name="Johannesson H."/>
        </authorList>
    </citation>
    <scope>NUCLEOTIDE SEQUENCE</scope>
    <source>
        <strain evidence="6">CBS 731.68</strain>
    </source>
</reference>
<evidence type="ECO:0000313" key="7">
    <source>
        <dbReference type="Proteomes" id="UP001302602"/>
    </source>
</evidence>
<evidence type="ECO:0000256" key="3">
    <source>
        <dbReference type="PROSITE-ProRule" id="PRU00023"/>
    </source>
</evidence>
<dbReference type="SMART" id="SM00248">
    <property type="entry name" value="ANK"/>
    <property type="match status" value="4"/>
</dbReference>
<keyword evidence="2 3" id="KW-0040">ANK repeat</keyword>
<dbReference type="Pfam" id="PF13637">
    <property type="entry name" value="Ank_4"/>
    <property type="match status" value="2"/>
</dbReference>
<dbReference type="RefSeq" id="XP_062651035.1">
    <property type="nucleotide sequence ID" value="XM_062797376.1"/>
</dbReference>
<keyword evidence="7" id="KW-1185">Reference proteome</keyword>
<dbReference type="PROSITE" id="PS50088">
    <property type="entry name" value="ANK_REPEAT"/>
    <property type="match status" value="2"/>
</dbReference>
<dbReference type="InterPro" id="IPR036770">
    <property type="entry name" value="Ankyrin_rpt-contain_sf"/>
</dbReference>
<dbReference type="GO" id="GO:0000976">
    <property type="term" value="F:transcription cis-regulatory region binding"/>
    <property type="evidence" value="ECO:0007669"/>
    <property type="project" value="TreeGrafter"/>
</dbReference>
<feature type="compositionally biased region" description="Polar residues" evidence="4">
    <location>
        <begin position="248"/>
        <end position="274"/>
    </location>
</feature>
<feature type="repeat" description="ANK" evidence="3">
    <location>
        <begin position="73"/>
        <end position="105"/>
    </location>
</feature>
<dbReference type="PANTHER" id="PTHR24193">
    <property type="entry name" value="ANKYRIN REPEAT PROTEIN"/>
    <property type="match status" value="1"/>
</dbReference>
<dbReference type="GeneID" id="87834147"/>
<feature type="domain" description="F-box" evidence="5">
    <location>
        <begin position="279"/>
        <end position="327"/>
    </location>
</feature>
<dbReference type="InterPro" id="IPR001810">
    <property type="entry name" value="F-box_dom"/>
</dbReference>
<dbReference type="PROSITE" id="PS50297">
    <property type="entry name" value="ANK_REP_REGION"/>
    <property type="match status" value="1"/>
</dbReference>
<dbReference type="InterPro" id="IPR002110">
    <property type="entry name" value="Ankyrin_rpt"/>
</dbReference>
<evidence type="ECO:0000313" key="6">
    <source>
        <dbReference type="EMBL" id="KAK4127264.1"/>
    </source>
</evidence>
<dbReference type="PANTHER" id="PTHR24193:SF121">
    <property type="entry name" value="ADA2A-CONTAINING COMPLEX COMPONENT 3, ISOFORM D"/>
    <property type="match status" value="1"/>
</dbReference>
<evidence type="ECO:0000256" key="4">
    <source>
        <dbReference type="SAM" id="MobiDB-lite"/>
    </source>
</evidence>
<dbReference type="PROSITE" id="PS50181">
    <property type="entry name" value="FBOX"/>
    <property type="match status" value="1"/>
</dbReference>
<sequence>MPYADSRSAVPAATSSSSSPVSPITSLPVELFLDIATRHCPLTAKNLNALARTCRSLYELLNPLLYRFNVETTGASAAMHAARHGHVAVLERLAAHGADFAAVKDEDGWEYGPVGVAARHGQDEILSWFLRQTGVGESPLVLHSALVGAVFGGHVQICRVLRQHGIELQVLAKKEKGLAVADALQRARADVISALAKRLIGEEAEHLIRNGDFPEDAAMVPKEHDSNEEQHGVKQCLTKHADSIKATNKTIHDSNGQETPTNALTATPSPSSMRPAQPATGVGSLPTELMLGIANTLGSSDLNSLARSCRGLSNLITPLLIGTLERLVEAGAEVNSMVSEPTRRFCPIHIAAKYGHVEALAWLLDHGAQMDDLSQGTREGYGGHAGPNITALHAAATCNNVALIDYLVERNLVHPARANRWGGPALYYAAVGAHSGGGPFEGAGSRWITS</sequence>
<evidence type="ECO:0000256" key="1">
    <source>
        <dbReference type="ARBA" id="ARBA00022737"/>
    </source>
</evidence>